<gene>
    <name evidence="1" type="ORF">SAMN05421762_1978</name>
</gene>
<sequence length="93" mass="10326">MQDLTTRLARLTRPRILTCAAQVGADSYDRRRDLIRLIGHLPRSGPAMIQLFELEDMLNAARTDGTGTYRPPDHLSVLIALIAEARLLGEQTG</sequence>
<dbReference type="AlphaFoldDB" id="A0A1I1LIG3"/>
<dbReference type="RefSeq" id="WP_093453891.1">
    <property type="nucleotide sequence ID" value="NZ_FNZG01000004.1"/>
</dbReference>
<proteinExistence type="predicted"/>
<dbReference type="OrthoDB" id="7875218at2"/>
<organism evidence="1 2">
    <name type="scientific">Pseudooceanicola nitratireducens</name>
    <dbReference type="NCBI Taxonomy" id="517719"/>
    <lineage>
        <taxon>Bacteria</taxon>
        <taxon>Pseudomonadati</taxon>
        <taxon>Pseudomonadota</taxon>
        <taxon>Alphaproteobacteria</taxon>
        <taxon>Rhodobacterales</taxon>
        <taxon>Paracoccaceae</taxon>
        <taxon>Pseudooceanicola</taxon>
    </lineage>
</organism>
<name>A0A1I1LIG3_9RHOB</name>
<keyword evidence="2" id="KW-1185">Reference proteome</keyword>
<dbReference type="STRING" id="517719.SAMN05421762_1978"/>
<dbReference type="Pfam" id="PF20083">
    <property type="entry name" value="DUF6477"/>
    <property type="match status" value="1"/>
</dbReference>
<reference evidence="1 2" key="1">
    <citation type="submission" date="2016-10" db="EMBL/GenBank/DDBJ databases">
        <authorList>
            <person name="de Groot N.N."/>
        </authorList>
    </citation>
    <scope>NUCLEOTIDE SEQUENCE [LARGE SCALE GENOMIC DNA]</scope>
    <source>
        <strain evidence="1 2">DSM 29619</strain>
    </source>
</reference>
<evidence type="ECO:0000313" key="2">
    <source>
        <dbReference type="Proteomes" id="UP000231644"/>
    </source>
</evidence>
<accession>A0A1I1LIG3</accession>
<dbReference type="InterPro" id="IPR045516">
    <property type="entry name" value="DUF6477"/>
</dbReference>
<dbReference type="Proteomes" id="UP000231644">
    <property type="component" value="Unassembled WGS sequence"/>
</dbReference>
<evidence type="ECO:0000313" key="1">
    <source>
        <dbReference type="EMBL" id="SFC73007.1"/>
    </source>
</evidence>
<dbReference type="EMBL" id="FOLX01000001">
    <property type="protein sequence ID" value="SFC73007.1"/>
    <property type="molecule type" value="Genomic_DNA"/>
</dbReference>
<protein>
    <submittedName>
        <fullName evidence="1">Uncharacterized protein</fullName>
    </submittedName>
</protein>